<protein>
    <submittedName>
        <fullName evidence="2">Drug:proton antiporter</fullName>
    </submittedName>
</protein>
<sequence>MADFNLVVLYVADAQASSAFYQTLLGCPVAQSSPKFVVLPLGNGTMLGLWQRDAVVPPSASEAGSSEISWTAPDAEAVRATCEAWTTRGVRIAQPPTAMPFGHTFVALDPDGHRLRVLAPAAV</sequence>
<dbReference type="Proteomes" id="UP000625079">
    <property type="component" value="Unassembled WGS sequence"/>
</dbReference>
<dbReference type="AlphaFoldDB" id="A0A410VCA2"/>
<reference evidence="3 4" key="2">
    <citation type="submission" date="2018-06" db="EMBL/GenBank/DDBJ databases">
        <title>Comparative genomics of rhizobia nodulating Arachis hypogaea in China.</title>
        <authorList>
            <person name="Li Y."/>
        </authorList>
    </citation>
    <scope>NUCLEOTIDE SEQUENCE [LARGE SCALE GENOMIC DNA]</scope>
    <source>
        <strain evidence="3 4">CCBAU 51658</strain>
    </source>
</reference>
<evidence type="ECO:0000313" key="5">
    <source>
        <dbReference type="Proteomes" id="UP000625079"/>
    </source>
</evidence>
<dbReference type="InterPro" id="IPR037523">
    <property type="entry name" value="VOC_core"/>
</dbReference>
<dbReference type="OrthoDB" id="9806945at2"/>
<dbReference type="Proteomes" id="UP000593880">
    <property type="component" value="Chromosome"/>
</dbReference>
<dbReference type="Gene3D" id="3.30.720.110">
    <property type="match status" value="1"/>
</dbReference>
<evidence type="ECO:0000313" key="2">
    <source>
        <dbReference type="EMBL" id="GGI26385.1"/>
    </source>
</evidence>
<dbReference type="PANTHER" id="PTHR36503:SF1">
    <property type="entry name" value="BLR2520 PROTEIN"/>
    <property type="match status" value="1"/>
</dbReference>
<accession>A0A410VCA2</accession>
<proteinExistence type="predicted"/>
<keyword evidence="4" id="KW-1185">Reference proteome</keyword>
<dbReference type="EMBL" id="BMHC01000008">
    <property type="protein sequence ID" value="GGI26385.1"/>
    <property type="molecule type" value="Genomic_DNA"/>
</dbReference>
<dbReference type="RefSeq" id="WP_128967871.1">
    <property type="nucleotide sequence ID" value="NZ_BMHC01000008.1"/>
</dbReference>
<dbReference type="EMBL" id="CP030057">
    <property type="protein sequence ID" value="QOZ62288.1"/>
    <property type="molecule type" value="Genomic_DNA"/>
</dbReference>
<evidence type="ECO:0000259" key="1">
    <source>
        <dbReference type="PROSITE" id="PS51819"/>
    </source>
</evidence>
<dbReference type="InterPro" id="IPR026275">
    <property type="entry name" value="Glyoxalase/dOase/EhpR"/>
</dbReference>
<organism evidence="2 5">
    <name type="scientific">Bradyrhizobium guangdongense</name>
    <dbReference type="NCBI Taxonomy" id="1325090"/>
    <lineage>
        <taxon>Bacteria</taxon>
        <taxon>Pseudomonadati</taxon>
        <taxon>Pseudomonadota</taxon>
        <taxon>Alphaproteobacteria</taxon>
        <taxon>Hyphomicrobiales</taxon>
        <taxon>Nitrobacteraceae</taxon>
        <taxon>Bradyrhizobium</taxon>
    </lineage>
</organism>
<reference evidence="2" key="1">
    <citation type="journal article" date="2014" name="Int. J. Syst. Evol. Microbiol.">
        <title>Complete genome sequence of Corynebacterium casei LMG S-19264T (=DSM 44701T), isolated from a smear-ripened cheese.</title>
        <authorList>
            <consortium name="US DOE Joint Genome Institute (JGI-PGF)"/>
            <person name="Walter F."/>
            <person name="Albersmeier A."/>
            <person name="Kalinowski J."/>
            <person name="Ruckert C."/>
        </authorList>
    </citation>
    <scope>NUCLEOTIDE SEQUENCE</scope>
    <source>
        <strain evidence="2">CGMCC 1.15034</strain>
    </source>
</reference>
<feature type="domain" description="VOC" evidence="1">
    <location>
        <begin position="3"/>
        <end position="120"/>
    </location>
</feature>
<dbReference type="InterPro" id="IPR029068">
    <property type="entry name" value="Glyas_Bleomycin-R_OHBP_Dase"/>
</dbReference>
<dbReference type="PANTHER" id="PTHR36503">
    <property type="entry name" value="BLR2520 PROTEIN"/>
    <property type="match status" value="1"/>
</dbReference>
<dbReference type="Pfam" id="PF00903">
    <property type="entry name" value="Glyoxalase"/>
    <property type="match status" value="1"/>
</dbReference>
<dbReference type="InterPro" id="IPR004360">
    <property type="entry name" value="Glyas_Fos-R_dOase_dom"/>
</dbReference>
<gene>
    <name evidence="2" type="ORF">GCM10010987_39120</name>
    <name evidence="3" type="ORF">XH86_28780</name>
</gene>
<evidence type="ECO:0000313" key="3">
    <source>
        <dbReference type="EMBL" id="QOZ62288.1"/>
    </source>
</evidence>
<dbReference type="Gene3D" id="3.30.720.120">
    <property type="match status" value="1"/>
</dbReference>
<dbReference type="PROSITE" id="PS51819">
    <property type="entry name" value="VOC"/>
    <property type="match status" value="1"/>
</dbReference>
<reference evidence="2" key="3">
    <citation type="submission" date="2022-12" db="EMBL/GenBank/DDBJ databases">
        <authorList>
            <person name="Sun Q."/>
            <person name="Zhou Y."/>
        </authorList>
    </citation>
    <scope>NUCLEOTIDE SEQUENCE</scope>
    <source>
        <strain evidence="2">CGMCC 1.15034</strain>
    </source>
</reference>
<name>A0A410VCA2_9BRAD</name>
<evidence type="ECO:0000313" key="4">
    <source>
        <dbReference type="Proteomes" id="UP000593880"/>
    </source>
</evidence>
<dbReference type="PIRSF" id="PIRSF039020">
    <property type="entry name" value="EhpR"/>
    <property type="match status" value="1"/>
</dbReference>
<dbReference type="SUPFAM" id="SSF54593">
    <property type="entry name" value="Glyoxalase/Bleomycin resistance protein/Dihydroxybiphenyl dioxygenase"/>
    <property type="match status" value="1"/>
</dbReference>